<comment type="similarity">
    <text evidence="2">Belongs to the autoinducer-2 exporter (AI-2E) (TC 2.A.86) family.</text>
</comment>
<name>A0A0M2SXP7_9BACI</name>
<evidence type="ECO:0000313" key="9">
    <source>
        <dbReference type="EMBL" id="KKK37762.1"/>
    </source>
</evidence>
<dbReference type="AlphaFoldDB" id="A0A0M2SXP7"/>
<dbReference type="PATRIC" id="fig|1408103.3.peg.2808"/>
<keyword evidence="5 8" id="KW-0812">Transmembrane</keyword>
<dbReference type="PANTHER" id="PTHR21716">
    <property type="entry name" value="TRANSMEMBRANE PROTEIN"/>
    <property type="match status" value="1"/>
</dbReference>
<comment type="subcellular location">
    <subcellularLocation>
        <location evidence="1">Cell membrane</location>
        <topology evidence="1">Multi-pass membrane protein</topology>
    </subcellularLocation>
</comment>
<evidence type="ECO:0008006" key="11">
    <source>
        <dbReference type="Google" id="ProtNLM"/>
    </source>
</evidence>
<keyword evidence="10" id="KW-1185">Reference proteome</keyword>
<evidence type="ECO:0000256" key="5">
    <source>
        <dbReference type="ARBA" id="ARBA00022692"/>
    </source>
</evidence>
<protein>
    <recommendedName>
        <fullName evidence="11">AI-2E family transporter</fullName>
    </recommendedName>
</protein>
<dbReference type="GO" id="GO:0005886">
    <property type="term" value="C:plasma membrane"/>
    <property type="evidence" value="ECO:0007669"/>
    <property type="project" value="UniProtKB-SubCell"/>
</dbReference>
<feature type="transmembrane region" description="Helical" evidence="8">
    <location>
        <begin position="67"/>
        <end position="90"/>
    </location>
</feature>
<organism evidence="9 10">
    <name type="scientific">Mesobacillus campisalis</name>
    <dbReference type="NCBI Taxonomy" id="1408103"/>
    <lineage>
        <taxon>Bacteria</taxon>
        <taxon>Bacillati</taxon>
        <taxon>Bacillota</taxon>
        <taxon>Bacilli</taxon>
        <taxon>Bacillales</taxon>
        <taxon>Bacillaceae</taxon>
        <taxon>Mesobacillus</taxon>
    </lineage>
</organism>
<sequence length="355" mass="39932">MWIHKPFFKYITGLILVLLAIFLFGKIDYFLAPLQQFIGAIFFPILLAGLFYYILRPVVNFLSRYIPKLLSILLIYLVVAGSGFAGAYILGPTIASQFQNLSENFPENIEEVTDKSKETIRENSFGLVSPEELEEKAYSFFQETTSRISGNLAEIFTAVTSVATVLVLVPFLLFYFLKDDHLLRPYLLNRLPEEHVQEGNKILVDIDKTIFQYIIGQFIVAIAVGTLMYIGYLIIGLDHALLLAIFAMLLTVVPLLGPVIGIIPAIFAALLQDPFMVVKVLIVFVVVQQLEGNLVEPQVFGKKLNIHPVTVILLLLVAGSLYGFVGILIAVPLYSVTKTLVKDFWRFYMLRKKEA</sequence>
<dbReference type="RefSeq" id="WP_046524100.1">
    <property type="nucleotide sequence ID" value="NZ_LAYY01000012.1"/>
</dbReference>
<dbReference type="Pfam" id="PF01594">
    <property type="entry name" value="AI-2E_transport"/>
    <property type="match status" value="1"/>
</dbReference>
<evidence type="ECO:0000256" key="1">
    <source>
        <dbReference type="ARBA" id="ARBA00004651"/>
    </source>
</evidence>
<keyword evidence="4" id="KW-1003">Cell membrane</keyword>
<feature type="transmembrane region" description="Helical" evidence="8">
    <location>
        <begin position="7"/>
        <end position="25"/>
    </location>
</feature>
<dbReference type="GO" id="GO:0055085">
    <property type="term" value="P:transmembrane transport"/>
    <property type="evidence" value="ECO:0007669"/>
    <property type="project" value="TreeGrafter"/>
</dbReference>
<keyword evidence="6 8" id="KW-1133">Transmembrane helix</keyword>
<gene>
    <name evidence="9" type="ORF">WQ57_12460</name>
</gene>
<feature type="transmembrane region" description="Helical" evidence="8">
    <location>
        <begin position="210"/>
        <end position="235"/>
    </location>
</feature>
<evidence type="ECO:0000256" key="7">
    <source>
        <dbReference type="ARBA" id="ARBA00023136"/>
    </source>
</evidence>
<dbReference type="Proteomes" id="UP000034166">
    <property type="component" value="Unassembled WGS sequence"/>
</dbReference>
<evidence type="ECO:0000256" key="3">
    <source>
        <dbReference type="ARBA" id="ARBA00022448"/>
    </source>
</evidence>
<dbReference type="InterPro" id="IPR002549">
    <property type="entry name" value="AI-2E-like"/>
</dbReference>
<dbReference type="EMBL" id="LAYY01000012">
    <property type="protein sequence ID" value="KKK37762.1"/>
    <property type="molecule type" value="Genomic_DNA"/>
</dbReference>
<proteinExistence type="inferred from homology"/>
<accession>A0A0M2SXP7</accession>
<feature type="transmembrane region" description="Helical" evidence="8">
    <location>
        <begin position="37"/>
        <end position="55"/>
    </location>
</feature>
<keyword evidence="7 8" id="KW-0472">Membrane</keyword>
<dbReference type="PANTHER" id="PTHR21716:SF53">
    <property type="entry name" value="PERMEASE PERM-RELATED"/>
    <property type="match status" value="1"/>
</dbReference>
<keyword evidence="3" id="KW-0813">Transport</keyword>
<evidence type="ECO:0000256" key="2">
    <source>
        <dbReference type="ARBA" id="ARBA00009773"/>
    </source>
</evidence>
<evidence type="ECO:0000256" key="4">
    <source>
        <dbReference type="ARBA" id="ARBA00022475"/>
    </source>
</evidence>
<feature type="transmembrane region" description="Helical" evidence="8">
    <location>
        <begin position="310"/>
        <end position="336"/>
    </location>
</feature>
<feature type="transmembrane region" description="Helical" evidence="8">
    <location>
        <begin position="155"/>
        <end position="177"/>
    </location>
</feature>
<evidence type="ECO:0000256" key="6">
    <source>
        <dbReference type="ARBA" id="ARBA00022989"/>
    </source>
</evidence>
<dbReference type="OrthoDB" id="9793390at2"/>
<comment type="caution">
    <text evidence="9">The sequence shown here is derived from an EMBL/GenBank/DDBJ whole genome shotgun (WGS) entry which is preliminary data.</text>
</comment>
<reference evidence="9 10" key="1">
    <citation type="submission" date="2015-04" db="EMBL/GenBank/DDBJ databases">
        <title>Taxonomic description and genome sequence of Bacillus campisalis sp. nov., a novel member of the genus Bacillus isolated from solar saltern.</title>
        <authorList>
            <person name="Mathan Kumar R."/>
            <person name="Kaur G."/>
            <person name="Kumar A."/>
            <person name="Singh N.K."/>
            <person name="Kaur N."/>
            <person name="Kumar N."/>
            <person name="Mayilraj S."/>
        </authorList>
    </citation>
    <scope>NUCLEOTIDE SEQUENCE [LARGE SCALE GENOMIC DNA]</scope>
    <source>
        <strain evidence="9 10">SA2-6</strain>
    </source>
</reference>
<evidence type="ECO:0000313" key="10">
    <source>
        <dbReference type="Proteomes" id="UP000034166"/>
    </source>
</evidence>
<evidence type="ECO:0000256" key="8">
    <source>
        <dbReference type="SAM" id="Phobius"/>
    </source>
</evidence>
<feature type="transmembrane region" description="Helical" evidence="8">
    <location>
        <begin position="241"/>
        <end position="267"/>
    </location>
</feature>